<evidence type="ECO:0000313" key="2">
    <source>
        <dbReference type="Proteomes" id="UP000264006"/>
    </source>
</evidence>
<evidence type="ECO:0000313" key="1">
    <source>
        <dbReference type="EMBL" id="AXV04792.1"/>
    </source>
</evidence>
<gene>
    <name evidence="1" type="ORF">DVS28_a0084</name>
</gene>
<dbReference type="AlphaFoldDB" id="A0A346XRE5"/>
<accession>A0A346XRE5</accession>
<sequence>MVEPFVLAQPVSRQRPADRVRTSLSTSIETIGTSARTFGIP</sequence>
<reference evidence="1 2" key="1">
    <citation type="submission" date="2018-09" db="EMBL/GenBank/DDBJ databases">
        <title>Complete genome sequence of Euzebya sp. DY32-46 isolated from seawater of Pacific Ocean.</title>
        <authorList>
            <person name="Xu L."/>
            <person name="Wu Y.-H."/>
            <person name="Xu X.-W."/>
        </authorList>
    </citation>
    <scope>NUCLEOTIDE SEQUENCE [LARGE SCALE GENOMIC DNA]</scope>
    <source>
        <strain evidence="1 2">DY32-46</strain>
    </source>
</reference>
<name>A0A346XRE5_9ACTN</name>
<organism evidence="1 2">
    <name type="scientific">Euzebya pacifica</name>
    <dbReference type="NCBI Taxonomy" id="1608957"/>
    <lineage>
        <taxon>Bacteria</taxon>
        <taxon>Bacillati</taxon>
        <taxon>Actinomycetota</taxon>
        <taxon>Nitriliruptoria</taxon>
        <taxon>Euzebyales</taxon>
    </lineage>
</organism>
<dbReference type="EMBL" id="CP031165">
    <property type="protein sequence ID" value="AXV04792.1"/>
    <property type="molecule type" value="Genomic_DNA"/>
</dbReference>
<protein>
    <submittedName>
        <fullName evidence="1">Uncharacterized protein</fullName>
    </submittedName>
</protein>
<dbReference type="Proteomes" id="UP000264006">
    <property type="component" value="Chromosome"/>
</dbReference>
<keyword evidence="2" id="KW-1185">Reference proteome</keyword>
<proteinExistence type="predicted"/>
<dbReference type="KEGG" id="euz:DVS28_a0084"/>